<dbReference type="Proteomes" id="UP000289546">
    <property type="component" value="Unassembled WGS sequence"/>
</dbReference>
<evidence type="ECO:0000313" key="1">
    <source>
        <dbReference type="EMBL" id="RXH24215.1"/>
    </source>
</evidence>
<proteinExistence type="predicted"/>
<dbReference type="OrthoDB" id="8265523at2"/>
<protein>
    <submittedName>
        <fullName evidence="1">Uncharacterized protein</fullName>
    </submittedName>
</protein>
<dbReference type="AlphaFoldDB" id="A0A4Q0RZ87"/>
<sequence>MSKSSRNLPTSGYAIMIDGLVKTEFATRDGVEIAARDLKRRFPMLQVKIYDAVAGQVSAS</sequence>
<organism evidence="1 2">
    <name type="scientific">Bradyrhizobium nanningense</name>
    <dbReference type="NCBI Taxonomy" id="1325118"/>
    <lineage>
        <taxon>Bacteria</taxon>
        <taxon>Pseudomonadati</taxon>
        <taxon>Pseudomonadota</taxon>
        <taxon>Alphaproteobacteria</taxon>
        <taxon>Hyphomicrobiales</taxon>
        <taxon>Nitrobacteraceae</taxon>
        <taxon>Bradyrhizobium</taxon>
    </lineage>
</organism>
<keyword evidence="2" id="KW-1185">Reference proteome</keyword>
<name>A0A4Q0RZ87_9BRAD</name>
<accession>A0A4Q0RZ87</accession>
<comment type="caution">
    <text evidence="1">The sequence shown here is derived from an EMBL/GenBank/DDBJ whole genome shotgun (WGS) entry which is preliminary data.</text>
</comment>
<gene>
    <name evidence="1" type="ORF">XH99_29605</name>
</gene>
<dbReference type="EMBL" id="LBJQ01000089">
    <property type="protein sequence ID" value="RXH24215.1"/>
    <property type="molecule type" value="Genomic_DNA"/>
</dbReference>
<evidence type="ECO:0000313" key="2">
    <source>
        <dbReference type="Proteomes" id="UP000289546"/>
    </source>
</evidence>
<reference evidence="1 2" key="1">
    <citation type="submission" date="2015-04" db="EMBL/GenBank/DDBJ databases">
        <title>Comparative genomics of rhizobia nodulating Arachis hypogaea in China.</title>
        <authorList>
            <person name="Li Y."/>
        </authorList>
    </citation>
    <scope>NUCLEOTIDE SEQUENCE [LARGE SCALE GENOMIC DNA]</scope>
    <source>
        <strain evidence="1 2">CCBAU 51757</strain>
    </source>
</reference>